<name>A0A8J3U0I4_9ACTN</name>
<dbReference type="InterPro" id="IPR003462">
    <property type="entry name" value="ODC_Mu_crystall"/>
</dbReference>
<dbReference type="InterPro" id="IPR023401">
    <property type="entry name" value="ODC_N"/>
</dbReference>
<dbReference type="PANTHER" id="PTHR13812:SF19">
    <property type="entry name" value="KETIMINE REDUCTASE MU-CRYSTALLIN"/>
    <property type="match status" value="1"/>
</dbReference>
<comment type="caution">
    <text evidence="1">The sequence shown here is derived from an EMBL/GenBank/DDBJ whole genome shotgun (WGS) entry which is preliminary data.</text>
</comment>
<sequence length="318" mass="33817">MTYTPFPYIGPEQIAALASPREAVEAVEAALRAGFDPADDPARSHVDVRHGQFLIMPSERADSAGVKIVTVAPHNSGTGLPRIQGLYVLFDAVTLTPKALLDAPALTALRTPAVSMAAVRPVLTRTTEPLNVVVFGAGPQGVGHADTLKSVLYGTREISSVTYVVQRPEAHTALRHADVAVVATGGRHTANVVRDADVVVCATTSRRPVFDSSLVRDDAVVIAVGSHEPDAREVDAGLLRRAQVIVEDVTTALRECGDVVMAIGENAITREHLITMRSVVSGEVELATDRPVLFKSAGMSWQDLVVAEAIVSRLDESR</sequence>
<dbReference type="Gene3D" id="3.40.50.720">
    <property type="entry name" value="NAD(P)-binding Rossmann-like Domain"/>
    <property type="match status" value="1"/>
</dbReference>
<proteinExistence type="predicted"/>
<dbReference type="GO" id="GO:0005737">
    <property type="term" value="C:cytoplasm"/>
    <property type="evidence" value="ECO:0007669"/>
    <property type="project" value="TreeGrafter"/>
</dbReference>
<keyword evidence="2" id="KW-1185">Reference proteome</keyword>
<organism evidence="1 2">
    <name type="scientific">Planotetraspora phitsanulokensis</name>
    <dbReference type="NCBI Taxonomy" id="575192"/>
    <lineage>
        <taxon>Bacteria</taxon>
        <taxon>Bacillati</taxon>
        <taxon>Actinomycetota</taxon>
        <taxon>Actinomycetes</taxon>
        <taxon>Streptosporangiales</taxon>
        <taxon>Streptosporangiaceae</taxon>
        <taxon>Planotetraspora</taxon>
    </lineage>
</organism>
<dbReference type="SUPFAM" id="SSF51735">
    <property type="entry name" value="NAD(P)-binding Rossmann-fold domains"/>
    <property type="match status" value="1"/>
</dbReference>
<dbReference type="RefSeq" id="WP_204071707.1">
    <property type="nucleotide sequence ID" value="NZ_BAABHI010000012.1"/>
</dbReference>
<accession>A0A8J3U0I4</accession>
<dbReference type="PANTHER" id="PTHR13812">
    <property type="entry name" value="KETIMINE REDUCTASE MU-CRYSTALLIN"/>
    <property type="match status" value="1"/>
</dbReference>
<dbReference type="Gene3D" id="3.30.1780.10">
    <property type="entry name" value="ornithine cyclodeaminase, domain 1"/>
    <property type="match status" value="1"/>
</dbReference>
<gene>
    <name evidence="1" type="ORF">Pph01_09990</name>
</gene>
<dbReference type="Pfam" id="PF02423">
    <property type="entry name" value="OCD_Mu_crystall"/>
    <property type="match status" value="1"/>
</dbReference>
<protein>
    <submittedName>
        <fullName evidence="1">Delta(1)-pyrroline-2-carboxylate reductase</fullName>
    </submittedName>
</protein>
<dbReference type="EMBL" id="BOOP01000003">
    <property type="protein sequence ID" value="GII35996.1"/>
    <property type="molecule type" value="Genomic_DNA"/>
</dbReference>
<dbReference type="Proteomes" id="UP000622547">
    <property type="component" value="Unassembled WGS sequence"/>
</dbReference>
<dbReference type="PIRSF" id="PIRSF001439">
    <property type="entry name" value="CryM"/>
    <property type="match status" value="1"/>
</dbReference>
<reference evidence="1 2" key="1">
    <citation type="submission" date="2021-01" db="EMBL/GenBank/DDBJ databases">
        <title>Whole genome shotgun sequence of Planotetraspora phitsanulokensis NBRC 104273.</title>
        <authorList>
            <person name="Komaki H."/>
            <person name="Tamura T."/>
        </authorList>
    </citation>
    <scope>NUCLEOTIDE SEQUENCE [LARGE SCALE GENOMIC DNA]</scope>
    <source>
        <strain evidence="1 2">NBRC 104273</strain>
    </source>
</reference>
<evidence type="ECO:0000313" key="2">
    <source>
        <dbReference type="Proteomes" id="UP000622547"/>
    </source>
</evidence>
<dbReference type="AlphaFoldDB" id="A0A8J3U0I4"/>
<evidence type="ECO:0000313" key="1">
    <source>
        <dbReference type="EMBL" id="GII35996.1"/>
    </source>
</evidence>
<dbReference type="InterPro" id="IPR036291">
    <property type="entry name" value="NAD(P)-bd_dom_sf"/>
</dbReference>